<dbReference type="RefSeq" id="WP_044348486.1">
    <property type="nucleotide sequence ID" value="NZ_AZAC01000012.1"/>
</dbReference>
<dbReference type="InterPro" id="IPR011604">
    <property type="entry name" value="PDDEXK-like_dom_sf"/>
</dbReference>
<dbReference type="Proteomes" id="UP000032233">
    <property type="component" value="Unassembled WGS sequence"/>
</dbReference>
<accession>A0A0D2JEL3</accession>
<proteinExistence type="predicted"/>
<organism evidence="2 3">
    <name type="scientific">Dethiosulfatarculus sandiegensis</name>
    <dbReference type="NCBI Taxonomy" id="1429043"/>
    <lineage>
        <taxon>Bacteria</taxon>
        <taxon>Pseudomonadati</taxon>
        <taxon>Thermodesulfobacteriota</taxon>
        <taxon>Desulfarculia</taxon>
        <taxon>Desulfarculales</taxon>
        <taxon>Desulfarculaceae</taxon>
        <taxon>Dethiosulfatarculus</taxon>
    </lineage>
</organism>
<evidence type="ECO:0000313" key="3">
    <source>
        <dbReference type="Proteomes" id="UP000032233"/>
    </source>
</evidence>
<dbReference type="Gene3D" id="3.90.320.10">
    <property type="match status" value="1"/>
</dbReference>
<feature type="domain" description="PD-(D/E)XK endonuclease-like" evidence="1">
    <location>
        <begin position="768"/>
        <end position="1053"/>
    </location>
</feature>
<dbReference type="InParanoid" id="A0A0D2JEL3"/>
<dbReference type="SUPFAM" id="SSF52540">
    <property type="entry name" value="P-loop containing nucleoside triphosphate hydrolases"/>
    <property type="match status" value="1"/>
</dbReference>
<dbReference type="Pfam" id="PF12705">
    <property type="entry name" value="PDDEXK_1"/>
    <property type="match status" value="1"/>
</dbReference>
<protein>
    <recommendedName>
        <fullName evidence="1">PD-(D/E)XK endonuclease-like domain-containing protein</fullName>
    </recommendedName>
</protein>
<reference evidence="2 3" key="1">
    <citation type="submission" date="2013-11" db="EMBL/GenBank/DDBJ databases">
        <title>Metagenomic analysis of a methanogenic consortium involved in long chain n-alkane degradation.</title>
        <authorList>
            <person name="Davidova I.A."/>
            <person name="Callaghan A.V."/>
            <person name="Wawrik B."/>
            <person name="Pruitt S."/>
            <person name="Marks C."/>
            <person name="Duncan K.E."/>
            <person name="Suflita J.M."/>
        </authorList>
    </citation>
    <scope>NUCLEOTIDE SEQUENCE [LARGE SCALE GENOMIC DNA]</scope>
    <source>
        <strain evidence="2 3">SPR</strain>
    </source>
</reference>
<dbReference type="AlphaFoldDB" id="A0A0D2JEL3"/>
<dbReference type="EMBL" id="AZAC01000012">
    <property type="protein sequence ID" value="KIX14076.1"/>
    <property type="molecule type" value="Genomic_DNA"/>
</dbReference>
<keyword evidence="3" id="KW-1185">Reference proteome</keyword>
<dbReference type="Gene3D" id="3.40.50.300">
    <property type="entry name" value="P-loop containing nucleotide triphosphate hydrolases"/>
    <property type="match status" value="1"/>
</dbReference>
<dbReference type="OrthoDB" id="9766257at2"/>
<sequence>MSSPVSQAFVFPSKAALDQTLAEMTRESPGGFLLKPPFYTFDSLLPAVLEQTPLPEGCAPLSPQAGPMLLQAILRKAKDHEDLFAGMAKGRRFPDRLWRLLVEIKAAGLLPEQIRELEQADSGGRFLALTELLELYQKRLDDLGLADQADRLKHLEASLEKGFRPKLISSWRKLEALEVLWLRTLDLGLLRALSKAIKVRVNFSLLPPDDEGPVRLFKLLKATERHIIENMSQVEINWHEIEEFKGPLAPLVQARLGGETAPLSEDFEDCLEVLKAPGRYTEMEDLVIRAGDLLNSGVPPQKLAIVLTDPDIQGQMALNVAQRMGISLDWSPSLPLTATPVCRAFLLLLELPLKSFLRKKLIQAFESPYLFPALAPLIWENDPLPASRIKSLLSSAGYFDAAENEPLFYLQSAYHRLGEGAETAVYLGQSLEKLKALLEEFSSPGNLHSYLREVQELWRKLKIGQHLFFGLNPENKKESQTIIQDMAALGAMDQALEELVLAASQIEDVDQLSATRLLAGFRHMLAQYQVHPLKKGPMGIRLVSLDQAGALDLDYAFVAGLNLGDFPLKPQARHFLGGQDLVRLGIKAKAPVWRTDEEEYSGQILNLLRLLAKTRHKVILSHAAADASGQEKEPALELTVIASLGGVEISRANGGVYGSLPGLEQCHDPLGLWAGLTRGLLNPLAFEQENHLAREVFTCLSEQDPYFIPKWRDIRARVMIEARRKELNRLDLKERPLNSDAYSGSLNSSQIIGRIRELLTGSQSRPQSASSFEQYAACPMAWFYGRILGLTPQDEPELDLKPSDEGSWVHEALRLFFEPEEYDHNWSDQTRRQRINDCLEQARAEQKAGGNKGHDRLAEARKPVLKKALAKVVELECREMGEARPRGVELSFGSKKNPFEIKVPGWPDLRLAGRVDRLDKGPDFIRIVDYKHTSNDAGLRNAVCREEWGVSAFQLPIYLAFAACQAPEPALRLLARLTPTRKWFESEKLRKPVELLADDPFLNREPVLSDQEEQPINLYQALAGLWKNMLNGRFFALPDKQTCLYCDFKRICRAESHAGEDNNG</sequence>
<dbReference type="STRING" id="1429043.X474_10605"/>
<dbReference type="InterPro" id="IPR038726">
    <property type="entry name" value="PDDEXK_AddAB-type"/>
</dbReference>
<name>A0A0D2JEL3_9BACT</name>
<gene>
    <name evidence="2" type="ORF">X474_10605</name>
</gene>
<evidence type="ECO:0000313" key="2">
    <source>
        <dbReference type="EMBL" id="KIX14076.1"/>
    </source>
</evidence>
<comment type="caution">
    <text evidence="2">The sequence shown here is derived from an EMBL/GenBank/DDBJ whole genome shotgun (WGS) entry which is preliminary data.</text>
</comment>
<evidence type="ECO:0000259" key="1">
    <source>
        <dbReference type="Pfam" id="PF12705"/>
    </source>
</evidence>
<dbReference type="InterPro" id="IPR027417">
    <property type="entry name" value="P-loop_NTPase"/>
</dbReference>